<proteinExistence type="inferred from homology"/>
<evidence type="ECO:0000256" key="3">
    <source>
        <dbReference type="RuleBase" id="RU365003"/>
    </source>
</evidence>
<protein>
    <recommendedName>
        <fullName evidence="2 3">Peroxisomal membrane protein PEX16</fullName>
    </recommendedName>
</protein>
<dbReference type="AlphaFoldDB" id="A0A6J0C0Q8"/>
<evidence type="ECO:0000256" key="1">
    <source>
        <dbReference type="ARBA" id="ARBA00009505"/>
    </source>
</evidence>
<dbReference type="GO" id="GO:0007031">
    <property type="term" value="P:peroxisome organization"/>
    <property type="evidence" value="ECO:0007669"/>
    <property type="project" value="UniProtKB-KW"/>
</dbReference>
<comment type="similarity">
    <text evidence="1 3">Belongs to the peroxin-16 family.</text>
</comment>
<comment type="subcellular location">
    <subcellularLocation>
        <location evidence="3">Peroxisome membrane</location>
    </subcellularLocation>
</comment>
<dbReference type="PANTHER" id="PTHR13299">
    <property type="entry name" value="PEROXISOMAL MEMBRANE PROTEIN PEX16"/>
    <property type="match status" value="1"/>
</dbReference>
<dbReference type="InterPro" id="IPR013919">
    <property type="entry name" value="Pex16"/>
</dbReference>
<keyword evidence="4" id="KW-1185">Reference proteome</keyword>
<keyword evidence="3" id="KW-0962">Peroxisome biogenesis</keyword>
<dbReference type="Proteomes" id="UP000829291">
    <property type="component" value="Chromosome 6"/>
</dbReference>
<reference evidence="5" key="1">
    <citation type="submission" date="2025-08" db="UniProtKB">
        <authorList>
            <consortium name="RefSeq"/>
        </authorList>
    </citation>
    <scope>IDENTIFICATION</scope>
    <source>
        <tissue evidence="5">Thorax and Abdomen</tissue>
    </source>
</reference>
<dbReference type="PANTHER" id="PTHR13299:SF0">
    <property type="entry name" value="PEROXISOMAL MEMBRANE PROTEIN PEX16"/>
    <property type="match status" value="1"/>
</dbReference>
<evidence type="ECO:0000256" key="2">
    <source>
        <dbReference type="ARBA" id="ARBA00018577"/>
    </source>
</evidence>
<dbReference type="KEGG" id="nlo:107224559"/>
<gene>
    <name evidence="5" type="primary">LOC107224559</name>
</gene>
<dbReference type="InParanoid" id="A0A6J0C0Q8"/>
<dbReference type="FunCoup" id="A0A6J0C0Q8">
    <property type="interactions" value="1756"/>
</dbReference>
<dbReference type="OrthoDB" id="2021143at2759"/>
<dbReference type="RefSeq" id="XP_015520145.1">
    <property type="nucleotide sequence ID" value="XM_015664659.2"/>
</dbReference>
<dbReference type="GeneID" id="107224559"/>
<accession>A0A6J0C0Q8</accession>
<organism evidence="5">
    <name type="scientific">Neodiprion lecontei</name>
    <name type="common">Redheaded pine sawfly</name>
    <dbReference type="NCBI Taxonomy" id="441921"/>
    <lineage>
        <taxon>Eukaryota</taxon>
        <taxon>Metazoa</taxon>
        <taxon>Ecdysozoa</taxon>
        <taxon>Arthropoda</taxon>
        <taxon>Hexapoda</taxon>
        <taxon>Insecta</taxon>
        <taxon>Pterygota</taxon>
        <taxon>Neoptera</taxon>
        <taxon>Endopterygota</taxon>
        <taxon>Hymenoptera</taxon>
        <taxon>Tenthredinoidea</taxon>
        <taxon>Diprionidae</taxon>
        <taxon>Diprioninae</taxon>
        <taxon>Neodiprion</taxon>
    </lineage>
</organism>
<dbReference type="Pfam" id="PF08610">
    <property type="entry name" value="Pex16"/>
    <property type="match status" value="1"/>
</dbReference>
<dbReference type="GO" id="GO:0005778">
    <property type="term" value="C:peroxisomal membrane"/>
    <property type="evidence" value="ECO:0007669"/>
    <property type="project" value="UniProtKB-SubCell"/>
</dbReference>
<sequence>MPSHNMNTVLIYVEKYKKWVTSNPQLAGDIESTVKWLSYFTAGRINNSTLMSELVYSMSNLLVLFNDRIINANTQVETKLPKYHSKIRIWLTVLEYSEVLLEISASKLWGETGKWLIIVILQAFKSVMRLLLVHRYKERVTQSPPIPPIKRDKISDKVETIEKDGFALKRSKKVVRKVNSGGCSQFRSWAPIPPLGIDDQQTTIDLTPNKKIILAETLYIIKPLLHLGCVSVSGQKQWKSWFLSLIIDLASLKLYSNETKAVTLRKEEFDEISRRRVALLLYILRSPFYDNYSRMKIYALLKMLSRNVPLARMVTDPIIKYLPHWQSTYFYMWSS</sequence>
<keyword evidence="3" id="KW-0576">Peroxisome</keyword>
<evidence type="ECO:0000313" key="4">
    <source>
        <dbReference type="Proteomes" id="UP000829291"/>
    </source>
</evidence>
<dbReference type="CTD" id="9409"/>
<name>A0A6J0C0Q8_NEOLC</name>
<evidence type="ECO:0000313" key="5">
    <source>
        <dbReference type="RefSeq" id="XP_015520145.1"/>
    </source>
</evidence>